<protein>
    <submittedName>
        <fullName evidence="2">Uncharacterized protein</fullName>
    </submittedName>
</protein>
<feature type="region of interest" description="Disordered" evidence="1">
    <location>
        <begin position="1"/>
        <end position="35"/>
    </location>
</feature>
<sequence length="68" mass="7076">MDFPQPDGPITATASPGRISSDTPSSATVSPYSLRTPSRRTTVSLVMGGTLRTPYGKGIGPWCDIAPP</sequence>
<gene>
    <name evidence="2" type="ORF">Acy02nite_26280</name>
</gene>
<accession>A0A919M3P0</accession>
<feature type="compositionally biased region" description="Polar residues" evidence="1">
    <location>
        <begin position="12"/>
        <end position="35"/>
    </location>
</feature>
<proteinExistence type="predicted"/>
<reference evidence="2" key="1">
    <citation type="submission" date="2021-01" db="EMBL/GenBank/DDBJ databases">
        <title>Whole genome shotgun sequence of Actinoplanes cyaneus NBRC 14990.</title>
        <authorList>
            <person name="Komaki H."/>
            <person name="Tamura T."/>
        </authorList>
    </citation>
    <scope>NUCLEOTIDE SEQUENCE</scope>
    <source>
        <strain evidence="2">NBRC 14990</strain>
    </source>
</reference>
<organism evidence="2 3">
    <name type="scientific">Actinoplanes cyaneus</name>
    <dbReference type="NCBI Taxonomy" id="52696"/>
    <lineage>
        <taxon>Bacteria</taxon>
        <taxon>Bacillati</taxon>
        <taxon>Actinomycetota</taxon>
        <taxon>Actinomycetes</taxon>
        <taxon>Micromonosporales</taxon>
        <taxon>Micromonosporaceae</taxon>
        <taxon>Actinoplanes</taxon>
    </lineage>
</organism>
<dbReference type="Proteomes" id="UP000619479">
    <property type="component" value="Unassembled WGS sequence"/>
</dbReference>
<comment type="caution">
    <text evidence="2">The sequence shown here is derived from an EMBL/GenBank/DDBJ whole genome shotgun (WGS) entry which is preliminary data.</text>
</comment>
<dbReference type="AlphaFoldDB" id="A0A919M3P0"/>
<keyword evidence="3" id="KW-1185">Reference proteome</keyword>
<evidence type="ECO:0000256" key="1">
    <source>
        <dbReference type="SAM" id="MobiDB-lite"/>
    </source>
</evidence>
<evidence type="ECO:0000313" key="3">
    <source>
        <dbReference type="Proteomes" id="UP000619479"/>
    </source>
</evidence>
<name>A0A919M3P0_9ACTN</name>
<dbReference type="EMBL" id="BOMH01000018">
    <property type="protein sequence ID" value="GID64747.1"/>
    <property type="molecule type" value="Genomic_DNA"/>
</dbReference>
<evidence type="ECO:0000313" key="2">
    <source>
        <dbReference type="EMBL" id="GID64747.1"/>
    </source>
</evidence>